<sequence>MILSKLYLKNFKKYKEFTFEFFDGLTGIIGKNGSGKSTIFDAILFALYGELKNKGSKELIKNVSAELKDELKVKLYFEFDNCEYIVSREFRGKNLIANAKLFKNAELITNGAKEVTKEIIKLTKMNKEAFLSTLFASQKELTKLSGLDKEERKKMIRKLLGLEKIDFVENFLTLSLRDLNRDIKNFSSYLLSIEDVDELNKKLKYNNDNLKILNSQIFAEEKKKEELIKNENKKRDELEIFNKIKEQKKSLEYSIKLEETNLLSFKKNLQKYKEELELLNKQKIEFEKVKNVKILYEELLSKVKEQDILKEKFLKKEALIKERDELRLSYKKQKDDISYLEEQLKQLANIEKEHNSIKENIIIYQKQLQDKKITERELRDKIAGEENLINDTKNKIETIQKLGKNSKCPTCTRDLLDDYDMVLDNLYNLIESNYKKNIEEYNIKLNTLLEEINQKQLILDESNKKEKQLHSKIYLLHEKKKDLSNNLNYLEDIKLRGKNNNDQIDKLSSYIYDEKQHKLLKEKLEVIRKDYEYFLTLQTQLEREKTIINNLQEQEKNIDNSKSNIKNRNIEFESIKYDEIAHKNLQLQIEKMRKQKDDLSDLIHDKKLEDSRIKNEIKNITKQLDENNHKNNILQKKIDDLNDYTKIKITLQDFKTTINSKIAPRISQIASNMYAKITKGKYQLIEVSNDFDFFIYDENRKYPIERFSGGEIDLANLVLRIAISKTLQELSGSSQISFLAFDEVFGSQDENRRLEILEAFNTIKEQYRQIFLISHELEIKEMFERVIEL</sequence>
<feature type="coiled-coil region" evidence="1">
    <location>
        <begin position="255"/>
        <end position="289"/>
    </location>
</feature>
<keyword evidence="3" id="KW-0540">Nuclease</keyword>
<dbReference type="InterPro" id="IPR003395">
    <property type="entry name" value="RecF/RecN/SMC_N"/>
</dbReference>
<feature type="coiled-coil region" evidence="1">
    <location>
        <begin position="196"/>
        <end position="230"/>
    </location>
</feature>
<dbReference type="InterPro" id="IPR027417">
    <property type="entry name" value="P-loop_NTPase"/>
</dbReference>
<keyword evidence="3" id="KW-0378">Hydrolase</keyword>
<dbReference type="Proteomes" id="UP000221222">
    <property type="component" value="Unassembled WGS sequence"/>
</dbReference>
<dbReference type="GO" id="GO:0004527">
    <property type="term" value="F:exonuclease activity"/>
    <property type="evidence" value="ECO:0007669"/>
    <property type="project" value="UniProtKB-KW"/>
</dbReference>
<evidence type="ECO:0000256" key="1">
    <source>
        <dbReference type="SAM" id="Coils"/>
    </source>
</evidence>
<keyword evidence="3" id="KW-0269">Exonuclease</keyword>
<reference evidence="4 5" key="1">
    <citation type="submission" date="2017-09" db="EMBL/GenBank/DDBJ databases">
        <title>Arcobacter canalis sp. nov., a new species isolated from a water canal contaminated with urban sewage.</title>
        <authorList>
            <person name="Perez-Cataluna A."/>
            <person name="Salas-Masso N."/>
            <person name="Figueras M.J."/>
        </authorList>
    </citation>
    <scope>NUCLEOTIDE SEQUENCE [LARGE SCALE GENOMIC DNA]</scope>
    <source>
        <strain evidence="4 5">F98-3</strain>
    </source>
</reference>
<dbReference type="Proteomes" id="UP000262712">
    <property type="component" value="Chromosome"/>
</dbReference>
<keyword evidence="1" id="KW-0175">Coiled coil</keyword>
<reference evidence="3 6" key="2">
    <citation type="submission" date="2018-08" db="EMBL/GenBank/DDBJ databases">
        <title>Complete genome of the Arcobacter molluscorum type strain LMG 25693.</title>
        <authorList>
            <person name="Miller W.G."/>
            <person name="Yee E."/>
            <person name="Bono J.L."/>
        </authorList>
    </citation>
    <scope>NUCLEOTIDE SEQUENCE [LARGE SCALE GENOMIC DNA]</scope>
    <source>
        <strain evidence="3 6">CECT 7696</strain>
    </source>
</reference>
<dbReference type="Gene3D" id="3.40.50.300">
    <property type="entry name" value="P-loop containing nucleotide triphosphate hydrolases"/>
    <property type="match status" value="2"/>
</dbReference>
<feature type="coiled-coil region" evidence="1">
    <location>
        <begin position="431"/>
        <end position="465"/>
    </location>
</feature>
<evidence type="ECO:0000259" key="2">
    <source>
        <dbReference type="Pfam" id="PF02463"/>
    </source>
</evidence>
<dbReference type="SUPFAM" id="SSF75712">
    <property type="entry name" value="Rad50 coiled-coil Zn hook"/>
    <property type="match status" value="1"/>
</dbReference>
<dbReference type="PANTHER" id="PTHR32114:SF2">
    <property type="entry name" value="ABC TRANSPORTER ABCH.3"/>
    <property type="match status" value="1"/>
</dbReference>
<dbReference type="EMBL" id="NXFY01000004">
    <property type="protein sequence ID" value="PHO18786.1"/>
    <property type="molecule type" value="Genomic_DNA"/>
</dbReference>
<keyword evidence="5" id="KW-1185">Reference proteome</keyword>
<dbReference type="SUPFAM" id="SSF52540">
    <property type="entry name" value="P-loop containing nucleoside triphosphate hydrolases"/>
    <property type="match status" value="2"/>
</dbReference>
<feature type="domain" description="RecF/RecN/SMC N-terminal" evidence="2">
    <location>
        <begin position="3"/>
        <end position="125"/>
    </location>
</feature>
<evidence type="ECO:0000313" key="4">
    <source>
        <dbReference type="EMBL" id="PHO18786.1"/>
    </source>
</evidence>
<gene>
    <name evidence="3" type="ORF">AMOL_1998</name>
    <name evidence="4" type="ORF">CPU12_04295</name>
</gene>
<dbReference type="Pfam" id="PF02463">
    <property type="entry name" value="SMC_N"/>
    <property type="match status" value="1"/>
</dbReference>
<accession>A0A2G1DKE5</accession>
<proteinExistence type="predicted"/>
<evidence type="ECO:0000313" key="5">
    <source>
        <dbReference type="Proteomes" id="UP000221222"/>
    </source>
</evidence>
<dbReference type="KEGG" id="amol:AMOL_1998"/>
<feature type="coiled-coil region" evidence="1">
    <location>
        <begin position="534"/>
        <end position="637"/>
    </location>
</feature>
<dbReference type="AlphaFoldDB" id="A0A2G1DKE5"/>
<dbReference type="RefSeq" id="WP_099341844.1">
    <property type="nucleotide sequence ID" value="NZ_CP032098.1"/>
</dbReference>
<organism evidence="4 5">
    <name type="scientific">Malaciobacter molluscorum LMG 25693</name>
    <dbReference type="NCBI Taxonomy" id="870501"/>
    <lineage>
        <taxon>Bacteria</taxon>
        <taxon>Pseudomonadati</taxon>
        <taxon>Campylobacterota</taxon>
        <taxon>Epsilonproteobacteria</taxon>
        <taxon>Campylobacterales</taxon>
        <taxon>Arcobacteraceae</taxon>
        <taxon>Malaciobacter</taxon>
    </lineage>
</organism>
<dbReference type="EMBL" id="CP032098">
    <property type="protein sequence ID" value="AXX92957.1"/>
    <property type="molecule type" value="Genomic_DNA"/>
</dbReference>
<protein>
    <submittedName>
        <fullName evidence="4">Chromosome segregation protein SMC</fullName>
    </submittedName>
    <submittedName>
        <fullName evidence="3">SbcCD-like exonuclease, ATPase subunit</fullName>
    </submittedName>
</protein>
<feature type="coiled-coil region" evidence="1">
    <location>
        <begin position="316"/>
        <end position="402"/>
    </location>
</feature>
<name>A0A2G1DKE5_9BACT</name>
<evidence type="ECO:0000313" key="3">
    <source>
        <dbReference type="EMBL" id="AXX92957.1"/>
    </source>
</evidence>
<evidence type="ECO:0000313" key="6">
    <source>
        <dbReference type="Proteomes" id="UP000262712"/>
    </source>
</evidence>
<dbReference type="PANTHER" id="PTHR32114">
    <property type="entry name" value="ABC TRANSPORTER ABCH.3"/>
    <property type="match status" value="1"/>
</dbReference>